<reference evidence="1" key="1">
    <citation type="submission" date="2023-08" db="EMBL/GenBank/DDBJ databases">
        <title>Black Yeasts Isolated from many extreme environments.</title>
        <authorList>
            <person name="Coleine C."/>
            <person name="Stajich J.E."/>
            <person name="Selbmann L."/>
        </authorList>
    </citation>
    <scope>NUCLEOTIDE SEQUENCE</scope>
    <source>
        <strain evidence="1">CCFEE 5401</strain>
    </source>
</reference>
<evidence type="ECO:0000313" key="2">
    <source>
        <dbReference type="Proteomes" id="UP001310890"/>
    </source>
</evidence>
<dbReference type="Proteomes" id="UP001310890">
    <property type="component" value="Unassembled WGS sequence"/>
</dbReference>
<accession>A0AAN7TLI7</accession>
<name>A0AAN7TLI7_9PEZI</name>
<proteinExistence type="predicted"/>
<evidence type="ECO:0000313" key="1">
    <source>
        <dbReference type="EMBL" id="KAK5115257.1"/>
    </source>
</evidence>
<dbReference type="EMBL" id="JAVRRL010000013">
    <property type="protein sequence ID" value="KAK5115257.1"/>
    <property type="molecule type" value="Genomic_DNA"/>
</dbReference>
<gene>
    <name evidence="1" type="ORF">LTR62_001457</name>
</gene>
<dbReference type="AlphaFoldDB" id="A0AAN7TLI7"/>
<comment type="caution">
    <text evidence="1">The sequence shown here is derived from an EMBL/GenBank/DDBJ whole genome shotgun (WGS) entry which is preliminary data.</text>
</comment>
<protein>
    <submittedName>
        <fullName evidence="1">Uncharacterized protein</fullName>
    </submittedName>
</protein>
<organism evidence="1 2">
    <name type="scientific">Meristemomyces frigidus</name>
    <dbReference type="NCBI Taxonomy" id="1508187"/>
    <lineage>
        <taxon>Eukaryota</taxon>
        <taxon>Fungi</taxon>
        <taxon>Dikarya</taxon>
        <taxon>Ascomycota</taxon>
        <taxon>Pezizomycotina</taxon>
        <taxon>Dothideomycetes</taxon>
        <taxon>Dothideomycetidae</taxon>
        <taxon>Mycosphaerellales</taxon>
        <taxon>Teratosphaeriaceae</taxon>
        <taxon>Meristemomyces</taxon>
    </lineage>
</organism>
<sequence>MATLDMKKIECMMTGISLENETGLADHEYGCLGNGEDIDTMVTGDLDILYGETRISATPLATHINNRIQEHMVRDRELGVAAAQAIVLMLMNDFLSQILGGNPATAHLQQTIEAVVEKTFQLAGRGTGDALLLSDGVFATNLGVGLDVWQFPSECAPNLFASVQEKVGMCEAMERVAVEVDRTAVMEM</sequence>